<sequence>MTSRKTWVAWGAVATAIALAAGVFVGWVLLERPPSQEVTAQQTYPLTAADLALNAVRGPGEVQVFAGRPGEVRVERKVRWDRAEPRVVQTYEGGELRLELECPRSTHLTGSLCEADYRVWVPPKTRLRADVGDGLLAVTGIHGALQLTAADGTVMVSDASGALTLRTRSGSVVAAGLRSPEVDVQSLVGDVTLDFAGVPEKVSAILTEGTIALDVPDEGRYRVVSDVTRGGETVDVATSEAATSVITARVTEGSLRIR</sequence>
<evidence type="ECO:0000259" key="2">
    <source>
        <dbReference type="Pfam" id="PF13349"/>
    </source>
</evidence>
<keyword evidence="1" id="KW-0812">Transmembrane</keyword>
<keyword evidence="1" id="KW-0472">Membrane</keyword>
<protein>
    <recommendedName>
        <fullName evidence="2">DUF4097 domain-containing protein</fullName>
    </recommendedName>
</protein>
<reference evidence="3 4" key="1">
    <citation type="submission" date="2020-07" db="EMBL/GenBank/DDBJ databases">
        <title>Genomic Encyclopedia of Type Strains, Phase IV (KMG-IV): sequencing the most valuable type-strain genomes for metagenomic binning, comparative biology and taxonomic classification.</title>
        <authorList>
            <person name="Goeker M."/>
        </authorList>
    </citation>
    <scope>NUCLEOTIDE SEQUENCE [LARGE SCALE GENOMIC DNA]</scope>
    <source>
        <strain evidence="3 4">DSM 45533</strain>
    </source>
</reference>
<accession>A0A7W0CJA1</accession>
<keyword evidence="1" id="KW-1133">Transmembrane helix</keyword>
<proteinExistence type="predicted"/>
<feature type="transmembrane region" description="Helical" evidence="1">
    <location>
        <begin position="7"/>
        <end position="30"/>
    </location>
</feature>
<evidence type="ECO:0000313" key="4">
    <source>
        <dbReference type="Proteomes" id="UP000530928"/>
    </source>
</evidence>
<evidence type="ECO:0000313" key="3">
    <source>
        <dbReference type="EMBL" id="MBA2892186.1"/>
    </source>
</evidence>
<dbReference type="Proteomes" id="UP000530928">
    <property type="component" value="Unassembled WGS sequence"/>
</dbReference>
<evidence type="ECO:0000256" key="1">
    <source>
        <dbReference type="SAM" id="Phobius"/>
    </source>
</evidence>
<organism evidence="3 4">
    <name type="scientific">Nonomuraea soli</name>
    <dbReference type="NCBI Taxonomy" id="1032476"/>
    <lineage>
        <taxon>Bacteria</taxon>
        <taxon>Bacillati</taxon>
        <taxon>Actinomycetota</taxon>
        <taxon>Actinomycetes</taxon>
        <taxon>Streptosporangiales</taxon>
        <taxon>Streptosporangiaceae</taxon>
        <taxon>Nonomuraea</taxon>
    </lineage>
</organism>
<comment type="caution">
    <text evidence="3">The sequence shown here is derived from an EMBL/GenBank/DDBJ whole genome shotgun (WGS) entry which is preliminary data.</text>
</comment>
<dbReference type="InterPro" id="IPR025164">
    <property type="entry name" value="Toastrack_DUF4097"/>
</dbReference>
<keyword evidence="4" id="KW-1185">Reference proteome</keyword>
<dbReference type="RefSeq" id="WP_181610898.1">
    <property type="nucleotide sequence ID" value="NZ_BAABAM010000002.1"/>
</dbReference>
<gene>
    <name evidence="3" type="ORF">HNR30_003527</name>
</gene>
<dbReference type="EMBL" id="JACDUR010000003">
    <property type="protein sequence ID" value="MBA2892186.1"/>
    <property type="molecule type" value="Genomic_DNA"/>
</dbReference>
<dbReference type="Pfam" id="PF13349">
    <property type="entry name" value="DUF4097"/>
    <property type="match status" value="1"/>
</dbReference>
<feature type="domain" description="DUF4097" evidence="2">
    <location>
        <begin position="144"/>
        <end position="240"/>
    </location>
</feature>
<name>A0A7W0CJA1_9ACTN</name>
<dbReference type="AlphaFoldDB" id="A0A7W0CJA1"/>